<evidence type="ECO:0000313" key="2">
    <source>
        <dbReference type="EMBL" id="CAF4873379.1"/>
    </source>
</evidence>
<evidence type="ECO:0000313" key="3">
    <source>
        <dbReference type="Proteomes" id="UP000663873"/>
    </source>
</evidence>
<dbReference type="Gene3D" id="3.90.1200.10">
    <property type="match status" value="1"/>
</dbReference>
<protein>
    <recommendedName>
        <fullName evidence="1">Aminoglycoside phosphotransferase domain-containing protein</fullName>
    </recommendedName>
</protein>
<reference evidence="2" key="1">
    <citation type="submission" date="2021-02" db="EMBL/GenBank/DDBJ databases">
        <authorList>
            <person name="Nowell W R."/>
        </authorList>
    </citation>
    <scope>NUCLEOTIDE SEQUENCE</scope>
</reference>
<comment type="caution">
    <text evidence="2">The sequence shown here is derived from an EMBL/GenBank/DDBJ whole genome shotgun (WGS) entry which is preliminary data.</text>
</comment>
<dbReference type="InterPro" id="IPR011009">
    <property type="entry name" value="Kinase-like_dom_sf"/>
</dbReference>
<name>A0A821THW5_9BILA</name>
<organism evidence="2 3">
    <name type="scientific">Rotaria socialis</name>
    <dbReference type="NCBI Taxonomy" id="392032"/>
    <lineage>
        <taxon>Eukaryota</taxon>
        <taxon>Metazoa</taxon>
        <taxon>Spiralia</taxon>
        <taxon>Gnathifera</taxon>
        <taxon>Rotifera</taxon>
        <taxon>Eurotatoria</taxon>
        <taxon>Bdelloidea</taxon>
        <taxon>Philodinida</taxon>
        <taxon>Philodinidae</taxon>
        <taxon>Rotaria</taxon>
    </lineage>
</organism>
<evidence type="ECO:0000259" key="1">
    <source>
        <dbReference type="Pfam" id="PF01636"/>
    </source>
</evidence>
<sequence>MLDAIHQFDELRFPSLINLPFVFSHGDLDIQNILISTDDLESPRITGIVDWEWAGSFPCS</sequence>
<feature type="domain" description="Aminoglycoside phosphotransferase" evidence="1">
    <location>
        <begin position="14"/>
        <end position="55"/>
    </location>
</feature>
<dbReference type="SUPFAM" id="SSF56112">
    <property type="entry name" value="Protein kinase-like (PK-like)"/>
    <property type="match status" value="1"/>
</dbReference>
<dbReference type="Proteomes" id="UP000663873">
    <property type="component" value="Unassembled WGS sequence"/>
</dbReference>
<feature type="non-terminal residue" evidence="2">
    <location>
        <position position="60"/>
    </location>
</feature>
<dbReference type="AlphaFoldDB" id="A0A821THW5"/>
<dbReference type="Pfam" id="PF01636">
    <property type="entry name" value="APH"/>
    <property type="match status" value="1"/>
</dbReference>
<keyword evidence="3" id="KW-1185">Reference proteome</keyword>
<gene>
    <name evidence="2" type="ORF">UJA718_LOCUS44376</name>
</gene>
<accession>A0A821THW5</accession>
<dbReference type="EMBL" id="CAJOBP010068110">
    <property type="protein sequence ID" value="CAF4873379.1"/>
    <property type="molecule type" value="Genomic_DNA"/>
</dbReference>
<dbReference type="InterPro" id="IPR002575">
    <property type="entry name" value="Aminoglycoside_PTrfase"/>
</dbReference>
<proteinExistence type="predicted"/>